<evidence type="ECO:0000256" key="2">
    <source>
        <dbReference type="SAM" id="MobiDB-lite"/>
    </source>
</evidence>
<dbReference type="SUPFAM" id="SSF56204">
    <property type="entry name" value="Hect, E3 ligase catalytic domain"/>
    <property type="match status" value="1"/>
</dbReference>
<dbReference type="InterPro" id="IPR050409">
    <property type="entry name" value="E3_ubiq-protein_ligase"/>
</dbReference>
<evidence type="ECO:0000313" key="5">
    <source>
        <dbReference type="Proteomes" id="UP000231279"/>
    </source>
</evidence>
<protein>
    <submittedName>
        <fullName evidence="4">Ubiquitin-like protein</fullName>
    </submittedName>
</protein>
<dbReference type="GO" id="GO:0000209">
    <property type="term" value="P:protein polyubiquitination"/>
    <property type="evidence" value="ECO:0007669"/>
    <property type="project" value="TreeGrafter"/>
</dbReference>
<feature type="region of interest" description="Disordered" evidence="2">
    <location>
        <begin position="1"/>
        <end position="42"/>
    </location>
</feature>
<dbReference type="AlphaFoldDB" id="A0A2G9GS64"/>
<dbReference type="GO" id="GO:0061630">
    <property type="term" value="F:ubiquitin protein ligase activity"/>
    <property type="evidence" value="ECO:0007669"/>
    <property type="project" value="TreeGrafter"/>
</dbReference>
<dbReference type="EMBL" id="NKXS01003976">
    <property type="protein sequence ID" value="PIN07850.1"/>
    <property type="molecule type" value="Genomic_DNA"/>
</dbReference>
<proteinExistence type="predicted"/>
<evidence type="ECO:0000313" key="4">
    <source>
        <dbReference type="EMBL" id="PIN07850.1"/>
    </source>
</evidence>
<dbReference type="InterPro" id="IPR029071">
    <property type="entry name" value="Ubiquitin-like_domsf"/>
</dbReference>
<dbReference type="STRING" id="429701.A0A2G9GS64"/>
<feature type="compositionally biased region" description="Basic and acidic residues" evidence="2">
    <location>
        <begin position="1"/>
        <end position="11"/>
    </location>
</feature>
<dbReference type="OrthoDB" id="1936745at2759"/>
<dbReference type="GO" id="GO:0006511">
    <property type="term" value="P:ubiquitin-dependent protein catabolic process"/>
    <property type="evidence" value="ECO:0007669"/>
    <property type="project" value="TreeGrafter"/>
</dbReference>
<dbReference type="InterPro" id="IPR019956">
    <property type="entry name" value="Ubiquitin_dom"/>
</dbReference>
<sequence>MGSGPRLDDPHLPSPRMRMNQTALPSSSNSPPSPSPFSSLYRSTNTDSAPALTCLQFFVRILSEHTLVLHAHPDDTIKSVHEKIQSITGIPIMEQRLTYRGKQLQWEQTLAQCEVQNDAGLHLIGRMRSTEHPQAWQLINDIVSLIFHMLKKNPPPPPAPLLAAACHKTVKTMLVEYAQRSDDNKWILDCKEVTNFEARRHLALMMLPELKDDYEDLYEMLIDRSNLLAESFEYIAHADIESLHAGLFMKFKNEEATGPGVLREWFFLICQAIFNLKMPFSWLALTIVEGTDLRISWF</sequence>
<comment type="caution">
    <text evidence="4">The sequence shown here is derived from an EMBL/GenBank/DDBJ whole genome shotgun (WGS) entry which is preliminary data.</text>
</comment>
<dbReference type="SUPFAM" id="SSF54236">
    <property type="entry name" value="Ubiquitin-like"/>
    <property type="match status" value="1"/>
</dbReference>
<feature type="domain" description="Ubiquitin-like" evidence="3">
    <location>
        <begin position="55"/>
        <end position="130"/>
    </location>
</feature>
<organism evidence="4 5">
    <name type="scientific">Handroanthus impetiginosus</name>
    <dbReference type="NCBI Taxonomy" id="429701"/>
    <lineage>
        <taxon>Eukaryota</taxon>
        <taxon>Viridiplantae</taxon>
        <taxon>Streptophyta</taxon>
        <taxon>Embryophyta</taxon>
        <taxon>Tracheophyta</taxon>
        <taxon>Spermatophyta</taxon>
        <taxon>Magnoliopsida</taxon>
        <taxon>eudicotyledons</taxon>
        <taxon>Gunneridae</taxon>
        <taxon>Pentapetalae</taxon>
        <taxon>asterids</taxon>
        <taxon>lamiids</taxon>
        <taxon>Lamiales</taxon>
        <taxon>Bignoniaceae</taxon>
        <taxon>Crescentiina</taxon>
        <taxon>Tabebuia alliance</taxon>
        <taxon>Handroanthus</taxon>
    </lineage>
</organism>
<keyword evidence="5" id="KW-1185">Reference proteome</keyword>
<dbReference type="PROSITE" id="PS50053">
    <property type="entry name" value="UBIQUITIN_2"/>
    <property type="match status" value="1"/>
</dbReference>
<dbReference type="InterPro" id="IPR000626">
    <property type="entry name" value="Ubiquitin-like_dom"/>
</dbReference>
<dbReference type="Pfam" id="PF00240">
    <property type="entry name" value="ubiquitin"/>
    <property type="match status" value="1"/>
</dbReference>
<dbReference type="Gene3D" id="3.10.20.90">
    <property type="entry name" value="Phosphatidylinositol 3-kinase Catalytic Subunit, Chain A, domain 1"/>
    <property type="match status" value="1"/>
</dbReference>
<name>A0A2G9GS64_9LAMI</name>
<dbReference type="GO" id="GO:0005737">
    <property type="term" value="C:cytoplasm"/>
    <property type="evidence" value="ECO:0007669"/>
    <property type="project" value="TreeGrafter"/>
</dbReference>
<accession>A0A2G9GS64</accession>
<dbReference type="PANTHER" id="PTHR11254:SF424">
    <property type="entry name" value="E3 UBIQUITIN-PROTEIN LIGASE UPL5"/>
    <property type="match status" value="1"/>
</dbReference>
<keyword evidence="1" id="KW-0808">Transferase</keyword>
<dbReference type="SMART" id="SM00213">
    <property type="entry name" value="UBQ"/>
    <property type="match status" value="1"/>
</dbReference>
<gene>
    <name evidence="4" type="ORF">CDL12_19583</name>
</gene>
<evidence type="ECO:0000256" key="1">
    <source>
        <dbReference type="ARBA" id="ARBA00022679"/>
    </source>
</evidence>
<dbReference type="InterPro" id="IPR035983">
    <property type="entry name" value="Hect_E3_ubiquitin_ligase"/>
</dbReference>
<dbReference type="Proteomes" id="UP000231279">
    <property type="component" value="Unassembled WGS sequence"/>
</dbReference>
<evidence type="ECO:0000259" key="3">
    <source>
        <dbReference type="PROSITE" id="PS50053"/>
    </source>
</evidence>
<dbReference type="Gene3D" id="3.90.1750.10">
    <property type="entry name" value="Hect, E3 ligase catalytic domains"/>
    <property type="match status" value="1"/>
</dbReference>
<reference evidence="5" key="1">
    <citation type="journal article" date="2018" name="Gigascience">
        <title>Genome assembly of the Pink Ipe (Handroanthus impetiginosus, Bignoniaceae), a highly valued, ecologically keystone Neotropical timber forest tree.</title>
        <authorList>
            <person name="Silva-Junior O.B."/>
            <person name="Grattapaglia D."/>
            <person name="Novaes E."/>
            <person name="Collevatti R.G."/>
        </authorList>
    </citation>
    <scope>NUCLEOTIDE SEQUENCE [LARGE SCALE GENOMIC DNA]</scope>
    <source>
        <strain evidence="5">cv. UFG-1</strain>
    </source>
</reference>
<dbReference type="PRINTS" id="PR00348">
    <property type="entry name" value="UBIQUITIN"/>
</dbReference>
<dbReference type="PANTHER" id="PTHR11254">
    <property type="entry name" value="HECT DOMAIN UBIQUITIN-PROTEIN LIGASE"/>
    <property type="match status" value="1"/>
</dbReference>